<dbReference type="HOGENOM" id="CLU_104531_0_0_9"/>
<dbReference type="AlphaFoldDB" id="R7RQZ1"/>
<evidence type="ECO:0000313" key="2">
    <source>
        <dbReference type="EMBL" id="CDF58479.1"/>
    </source>
</evidence>
<protein>
    <recommendedName>
        <fullName evidence="1">DUF6873 domain-containing protein</fullName>
    </recommendedName>
</protein>
<dbReference type="Proteomes" id="UP000014923">
    <property type="component" value="Unassembled WGS sequence"/>
</dbReference>
<dbReference type="eggNOG" id="ENOG502ZBQJ">
    <property type="taxonomic scope" value="Bacteria"/>
</dbReference>
<proteinExistence type="predicted"/>
<organism evidence="2 3">
    <name type="scientific">Thermobrachium celere DSM 8682</name>
    <dbReference type="NCBI Taxonomy" id="941824"/>
    <lineage>
        <taxon>Bacteria</taxon>
        <taxon>Bacillati</taxon>
        <taxon>Bacillota</taxon>
        <taxon>Clostridia</taxon>
        <taxon>Eubacteriales</taxon>
        <taxon>Clostridiaceae</taxon>
        <taxon>Thermobrachium</taxon>
    </lineage>
</organism>
<dbReference type="RefSeq" id="WP_018662593.1">
    <property type="nucleotide sequence ID" value="NZ_HF952018.1"/>
</dbReference>
<dbReference type="InterPro" id="IPR049238">
    <property type="entry name" value="DUF6873"/>
</dbReference>
<dbReference type="Pfam" id="PF21778">
    <property type="entry name" value="DUF6873"/>
    <property type="match status" value="1"/>
</dbReference>
<sequence>MKERFIQTPNLPKGGVSLAVCDGRINNEIEDNIKKLGIRIIKTNRQSSLYEAVSYHPDIQFHHLGDNKIVIAPNIDDKFYYALEQEGFEIIIGKKYINSKYPEDVPYNVARIGNFAVLNIKYTDEILLDELIKRNVKLIDVKQGYAKCSICIVSENAIITSDRGIHKKAILNSIHSLLINPGHIELFELNYGFIGGCSGFISKDVLSFYGRIESHPDFYAISQFLNKFEKKYQNLSKGNLIDYGTLIPLKEYSIM</sequence>
<feature type="domain" description="DUF6873" evidence="1">
    <location>
        <begin position="21"/>
        <end position="247"/>
    </location>
</feature>
<reference evidence="2" key="1">
    <citation type="submission" date="2013-03" db="EMBL/GenBank/DDBJ databases">
        <title>Draft genome sequence of the hydrogen-ethanol-producing anaerobic alkalithermophilic Caloramator celere.</title>
        <authorList>
            <person name="Ciranna A."/>
            <person name="Larjo A."/>
            <person name="Kivisto A."/>
            <person name="Santala V."/>
            <person name="Roos C."/>
            <person name="Karp M."/>
        </authorList>
    </citation>
    <scope>NUCLEOTIDE SEQUENCE [LARGE SCALE GENOMIC DNA]</scope>
    <source>
        <strain evidence="2">DSM 8682</strain>
    </source>
</reference>
<dbReference type="OrthoDB" id="1753686at2"/>
<evidence type="ECO:0000313" key="3">
    <source>
        <dbReference type="Proteomes" id="UP000014923"/>
    </source>
</evidence>
<accession>R7RQZ1</accession>
<name>R7RQZ1_9CLOT</name>
<comment type="caution">
    <text evidence="2">The sequence shown here is derived from an EMBL/GenBank/DDBJ whole genome shotgun (WGS) entry which is preliminary data.</text>
</comment>
<gene>
    <name evidence="2" type="ORF">TCEL_00525</name>
</gene>
<evidence type="ECO:0000259" key="1">
    <source>
        <dbReference type="Pfam" id="PF21778"/>
    </source>
</evidence>
<keyword evidence="3" id="KW-1185">Reference proteome</keyword>
<dbReference type="EMBL" id="CAVN010000097">
    <property type="protein sequence ID" value="CDF58479.1"/>
    <property type="molecule type" value="Genomic_DNA"/>
</dbReference>